<evidence type="ECO:0000313" key="2">
    <source>
        <dbReference type="EMBL" id="CAI9944762.1"/>
    </source>
</evidence>
<evidence type="ECO:0000313" key="4">
    <source>
        <dbReference type="Proteomes" id="UP001642409"/>
    </source>
</evidence>
<evidence type="ECO:0000256" key="1">
    <source>
        <dbReference type="SAM" id="Phobius"/>
    </source>
</evidence>
<feature type="transmembrane region" description="Helical" evidence="1">
    <location>
        <begin position="144"/>
        <end position="161"/>
    </location>
</feature>
<sequence length="177" mass="21029">MNSQTLIYKRPALYLNSWTQTLYKKLQIKNMRLLNQKGLILKLKTASMDTKLKTRTSQPQTTGHQIGYKRYIRSLNYKHGVTHFEIYCIFYLFYFAEIEPTRTYVQEMLSHSAKMVQILRILIISIIVSIYSKYTSGVLKCGKIIVFLVKILYFRIFYPIYTFRAKNSLESEHPPYK</sequence>
<keyword evidence="1" id="KW-0472">Membrane</keyword>
<dbReference type="EMBL" id="CATOUU010000733">
    <property type="protein sequence ID" value="CAI9944762.1"/>
    <property type="molecule type" value="Genomic_DNA"/>
</dbReference>
<dbReference type="AlphaFoldDB" id="A0AA86Q1Q2"/>
<feature type="transmembrane region" description="Helical" evidence="1">
    <location>
        <begin position="75"/>
        <end position="95"/>
    </location>
</feature>
<reference evidence="3 4" key="2">
    <citation type="submission" date="2024-07" db="EMBL/GenBank/DDBJ databases">
        <authorList>
            <person name="Akdeniz Z."/>
        </authorList>
    </citation>
    <scope>NUCLEOTIDE SEQUENCE [LARGE SCALE GENOMIC DNA]</scope>
</reference>
<dbReference type="EMBL" id="CAXDID020000302">
    <property type="protein sequence ID" value="CAL6073644.1"/>
    <property type="molecule type" value="Genomic_DNA"/>
</dbReference>
<keyword evidence="1" id="KW-1133">Transmembrane helix</keyword>
<proteinExistence type="predicted"/>
<gene>
    <name evidence="2" type="ORF">HINF_LOCUS32407</name>
    <name evidence="3" type="ORF">HINF_LOCUS56201</name>
</gene>
<dbReference type="Proteomes" id="UP001642409">
    <property type="component" value="Unassembled WGS sequence"/>
</dbReference>
<organism evidence="2">
    <name type="scientific">Hexamita inflata</name>
    <dbReference type="NCBI Taxonomy" id="28002"/>
    <lineage>
        <taxon>Eukaryota</taxon>
        <taxon>Metamonada</taxon>
        <taxon>Diplomonadida</taxon>
        <taxon>Hexamitidae</taxon>
        <taxon>Hexamitinae</taxon>
        <taxon>Hexamita</taxon>
    </lineage>
</organism>
<keyword evidence="4" id="KW-1185">Reference proteome</keyword>
<comment type="caution">
    <text evidence="2">The sequence shown here is derived from an EMBL/GenBank/DDBJ whole genome shotgun (WGS) entry which is preliminary data.</text>
</comment>
<evidence type="ECO:0000313" key="3">
    <source>
        <dbReference type="EMBL" id="CAL6073644.1"/>
    </source>
</evidence>
<accession>A0AA86Q1Q2</accession>
<feature type="transmembrane region" description="Helical" evidence="1">
    <location>
        <begin position="115"/>
        <end position="132"/>
    </location>
</feature>
<protein>
    <submittedName>
        <fullName evidence="3">Hypothetical_protein</fullName>
    </submittedName>
</protein>
<keyword evidence="1" id="KW-0812">Transmembrane</keyword>
<name>A0AA86Q1Q2_9EUKA</name>
<reference evidence="2" key="1">
    <citation type="submission" date="2023-06" db="EMBL/GenBank/DDBJ databases">
        <authorList>
            <person name="Kurt Z."/>
        </authorList>
    </citation>
    <scope>NUCLEOTIDE SEQUENCE</scope>
</reference>